<evidence type="ECO:0000313" key="2">
    <source>
        <dbReference type="Proteomes" id="UP000324222"/>
    </source>
</evidence>
<sequence>MLKILNNTSAVIRIVAAPLVMVEGFWKLQVSGDVKVLAFQGHRTLSHEYSSDTSVSEAKR</sequence>
<evidence type="ECO:0000313" key="1">
    <source>
        <dbReference type="EMBL" id="MPC66000.1"/>
    </source>
</evidence>
<dbReference type="EMBL" id="VSRR010024143">
    <property type="protein sequence ID" value="MPC66000.1"/>
    <property type="molecule type" value="Genomic_DNA"/>
</dbReference>
<dbReference type="AlphaFoldDB" id="A0A5B7H1F4"/>
<organism evidence="1 2">
    <name type="scientific">Portunus trituberculatus</name>
    <name type="common">Swimming crab</name>
    <name type="synonym">Neptunus trituberculatus</name>
    <dbReference type="NCBI Taxonomy" id="210409"/>
    <lineage>
        <taxon>Eukaryota</taxon>
        <taxon>Metazoa</taxon>
        <taxon>Ecdysozoa</taxon>
        <taxon>Arthropoda</taxon>
        <taxon>Crustacea</taxon>
        <taxon>Multicrustacea</taxon>
        <taxon>Malacostraca</taxon>
        <taxon>Eumalacostraca</taxon>
        <taxon>Eucarida</taxon>
        <taxon>Decapoda</taxon>
        <taxon>Pleocyemata</taxon>
        <taxon>Brachyura</taxon>
        <taxon>Eubrachyura</taxon>
        <taxon>Portunoidea</taxon>
        <taxon>Portunidae</taxon>
        <taxon>Portuninae</taxon>
        <taxon>Portunus</taxon>
    </lineage>
</organism>
<name>A0A5B7H1F4_PORTR</name>
<reference evidence="1 2" key="1">
    <citation type="submission" date="2019-05" db="EMBL/GenBank/DDBJ databases">
        <title>Another draft genome of Portunus trituberculatus and its Hox gene families provides insights of decapod evolution.</title>
        <authorList>
            <person name="Jeong J.-H."/>
            <person name="Song I."/>
            <person name="Kim S."/>
            <person name="Choi T."/>
            <person name="Kim D."/>
            <person name="Ryu S."/>
            <person name="Kim W."/>
        </authorList>
    </citation>
    <scope>NUCLEOTIDE SEQUENCE [LARGE SCALE GENOMIC DNA]</scope>
    <source>
        <tissue evidence="1">Muscle</tissue>
    </source>
</reference>
<dbReference type="Proteomes" id="UP000324222">
    <property type="component" value="Unassembled WGS sequence"/>
</dbReference>
<protein>
    <submittedName>
        <fullName evidence="1">Uncharacterized protein</fullName>
    </submittedName>
</protein>
<accession>A0A5B7H1F4</accession>
<proteinExistence type="predicted"/>
<comment type="caution">
    <text evidence="1">The sequence shown here is derived from an EMBL/GenBank/DDBJ whole genome shotgun (WGS) entry which is preliminary data.</text>
</comment>
<keyword evidence="2" id="KW-1185">Reference proteome</keyword>
<gene>
    <name evidence="1" type="ORF">E2C01_060143</name>
</gene>